<evidence type="ECO:0000259" key="7">
    <source>
        <dbReference type="PROSITE" id="PS50110"/>
    </source>
</evidence>
<evidence type="ECO:0000259" key="6">
    <source>
        <dbReference type="PROSITE" id="PS50043"/>
    </source>
</evidence>
<dbReference type="SUPFAM" id="SSF52172">
    <property type="entry name" value="CheY-like"/>
    <property type="match status" value="1"/>
</dbReference>
<evidence type="ECO:0000256" key="3">
    <source>
        <dbReference type="ARBA" id="ARBA00023125"/>
    </source>
</evidence>
<accession>A0ABS8QBR5</accession>
<sequence length="214" mass="22918">MSDADISILLVDDHPLVRDGLRARLEAAPRLRVVGEAGSAEEALEQAGLLQPDLVLMDVNMRGGSNTSGIEATARLLERYPDIAVLMLSMHDRPEYVTQAIQAGARGYVLKDAPGKDIVLAIDTVMGGGIYYSAALARQLASPPAASTGVGEGLTAREQEILRFIAAGQSNKGIARELDLSVRTVETHRLNIKRKLGIEGQAELIRYAIQHAGL</sequence>
<dbReference type="InterPro" id="IPR058245">
    <property type="entry name" value="NreC/VraR/RcsB-like_REC"/>
</dbReference>
<dbReference type="PANTHER" id="PTHR43214:SF41">
    <property type="entry name" value="NITRATE_NITRITE RESPONSE REGULATOR PROTEIN NARP"/>
    <property type="match status" value="1"/>
</dbReference>
<feature type="domain" description="Response regulatory" evidence="7">
    <location>
        <begin position="7"/>
        <end position="126"/>
    </location>
</feature>
<evidence type="ECO:0000256" key="2">
    <source>
        <dbReference type="ARBA" id="ARBA00023015"/>
    </source>
</evidence>
<dbReference type="CDD" id="cd17535">
    <property type="entry name" value="REC_NarL-like"/>
    <property type="match status" value="1"/>
</dbReference>
<dbReference type="PROSITE" id="PS50110">
    <property type="entry name" value="RESPONSE_REGULATORY"/>
    <property type="match status" value="1"/>
</dbReference>
<dbReference type="SUPFAM" id="SSF46894">
    <property type="entry name" value="C-terminal effector domain of the bipartite response regulators"/>
    <property type="match status" value="1"/>
</dbReference>
<proteinExistence type="predicted"/>
<evidence type="ECO:0000313" key="9">
    <source>
        <dbReference type="Proteomes" id="UP001179361"/>
    </source>
</evidence>
<dbReference type="Pfam" id="PF00072">
    <property type="entry name" value="Response_reg"/>
    <property type="match status" value="1"/>
</dbReference>
<dbReference type="InterPro" id="IPR001789">
    <property type="entry name" value="Sig_transdc_resp-reg_receiver"/>
</dbReference>
<protein>
    <submittedName>
        <fullName evidence="8">Response regulator transcription factor</fullName>
    </submittedName>
</protein>
<keyword evidence="2" id="KW-0805">Transcription regulation</keyword>
<evidence type="ECO:0000256" key="4">
    <source>
        <dbReference type="ARBA" id="ARBA00023163"/>
    </source>
</evidence>
<name>A0ABS8QBR5_9BURK</name>
<dbReference type="PROSITE" id="PS50043">
    <property type="entry name" value="HTH_LUXR_2"/>
    <property type="match status" value="1"/>
</dbReference>
<dbReference type="EMBL" id="JAJNOC010000011">
    <property type="protein sequence ID" value="MCD2519184.1"/>
    <property type="molecule type" value="Genomic_DNA"/>
</dbReference>
<keyword evidence="3" id="KW-0238">DNA-binding</keyword>
<dbReference type="PANTHER" id="PTHR43214">
    <property type="entry name" value="TWO-COMPONENT RESPONSE REGULATOR"/>
    <property type="match status" value="1"/>
</dbReference>
<keyword evidence="1 5" id="KW-0597">Phosphoprotein</keyword>
<keyword evidence="4" id="KW-0804">Transcription</keyword>
<dbReference type="CDD" id="cd06170">
    <property type="entry name" value="LuxR_C_like"/>
    <property type="match status" value="1"/>
</dbReference>
<keyword evidence="9" id="KW-1185">Reference proteome</keyword>
<feature type="modified residue" description="4-aspartylphosphate" evidence="5">
    <location>
        <position position="58"/>
    </location>
</feature>
<evidence type="ECO:0000256" key="1">
    <source>
        <dbReference type="ARBA" id="ARBA00022553"/>
    </source>
</evidence>
<reference evidence="8" key="1">
    <citation type="submission" date="2021-11" db="EMBL/GenBank/DDBJ databases">
        <title>The complete genome of Massilia sp sp. G4R7.</title>
        <authorList>
            <person name="Liu L."/>
            <person name="Yue J."/>
            <person name="Yuan J."/>
            <person name="Yang F."/>
            <person name="Li L."/>
        </authorList>
    </citation>
    <scope>NUCLEOTIDE SEQUENCE</scope>
    <source>
        <strain evidence="8">G4R7</strain>
    </source>
</reference>
<dbReference type="SMART" id="SM00448">
    <property type="entry name" value="REC"/>
    <property type="match status" value="1"/>
</dbReference>
<dbReference type="InterPro" id="IPR000792">
    <property type="entry name" value="Tscrpt_reg_LuxR_C"/>
</dbReference>
<dbReference type="InterPro" id="IPR016032">
    <property type="entry name" value="Sig_transdc_resp-reg_C-effctor"/>
</dbReference>
<evidence type="ECO:0000256" key="5">
    <source>
        <dbReference type="PROSITE-ProRule" id="PRU00169"/>
    </source>
</evidence>
<organism evidence="8 9">
    <name type="scientific">Massilia phyllostachyos</name>
    <dbReference type="NCBI Taxonomy" id="2898585"/>
    <lineage>
        <taxon>Bacteria</taxon>
        <taxon>Pseudomonadati</taxon>
        <taxon>Pseudomonadota</taxon>
        <taxon>Betaproteobacteria</taxon>
        <taxon>Burkholderiales</taxon>
        <taxon>Oxalobacteraceae</taxon>
        <taxon>Telluria group</taxon>
        <taxon>Massilia</taxon>
    </lineage>
</organism>
<evidence type="ECO:0000313" key="8">
    <source>
        <dbReference type="EMBL" id="MCD2519184.1"/>
    </source>
</evidence>
<dbReference type="SMART" id="SM00421">
    <property type="entry name" value="HTH_LUXR"/>
    <property type="match status" value="1"/>
</dbReference>
<dbReference type="Gene3D" id="3.40.50.2300">
    <property type="match status" value="1"/>
</dbReference>
<feature type="domain" description="HTH luxR-type" evidence="6">
    <location>
        <begin position="147"/>
        <end position="212"/>
    </location>
</feature>
<dbReference type="Proteomes" id="UP001179361">
    <property type="component" value="Unassembled WGS sequence"/>
</dbReference>
<dbReference type="InterPro" id="IPR011006">
    <property type="entry name" value="CheY-like_superfamily"/>
</dbReference>
<dbReference type="PROSITE" id="PS00622">
    <property type="entry name" value="HTH_LUXR_1"/>
    <property type="match status" value="1"/>
</dbReference>
<comment type="caution">
    <text evidence="8">The sequence shown here is derived from an EMBL/GenBank/DDBJ whole genome shotgun (WGS) entry which is preliminary data.</text>
</comment>
<dbReference type="RefSeq" id="WP_231060460.1">
    <property type="nucleotide sequence ID" value="NZ_JAJNOC010000011.1"/>
</dbReference>
<dbReference type="InterPro" id="IPR039420">
    <property type="entry name" value="WalR-like"/>
</dbReference>
<dbReference type="PRINTS" id="PR00038">
    <property type="entry name" value="HTHLUXR"/>
</dbReference>
<dbReference type="Pfam" id="PF00196">
    <property type="entry name" value="GerE"/>
    <property type="match status" value="1"/>
</dbReference>
<gene>
    <name evidence="8" type="ORF">LQ564_23050</name>
</gene>